<dbReference type="Proteomes" id="UP000276133">
    <property type="component" value="Unassembled WGS sequence"/>
</dbReference>
<reference evidence="1 2" key="1">
    <citation type="journal article" date="2018" name="Sci. Rep.">
        <title>Genomic signatures of local adaptation to the degree of environmental predictability in rotifers.</title>
        <authorList>
            <person name="Franch-Gras L."/>
            <person name="Hahn C."/>
            <person name="Garcia-Roger E.M."/>
            <person name="Carmona M.J."/>
            <person name="Serra M."/>
            <person name="Gomez A."/>
        </authorList>
    </citation>
    <scope>NUCLEOTIDE SEQUENCE [LARGE SCALE GENOMIC DNA]</scope>
    <source>
        <strain evidence="1">HYR1</strain>
    </source>
</reference>
<evidence type="ECO:0000313" key="1">
    <source>
        <dbReference type="EMBL" id="RNA44715.1"/>
    </source>
</evidence>
<sequence>MILGDYELLVYAVLVLGSFSITNEQQMVYNNRQEKLLVAKQNQEESSARQKIKDILIFI</sequence>
<gene>
    <name evidence="1" type="ORF">BpHYR1_032246</name>
</gene>
<keyword evidence="2" id="KW-1185">Reference proteome</keyword>
<comment type="caution">
    <text evidence="1">The sequence shown here is derived from an EMBL/GenBank/DDBJ whole genome shotgun (WGS) entry which is preliminary data.</text>
</comment>
<dbReference type="EMBL" id="REGN01000063">
    <property type="protein sequence ID" value="RNA44715.1"/>
    <property type="molecule type" value="Genomic_DNA"/>
</dbReference>
<proteinExistence type="predicted"/>
<accession>A0A3M7T9Q8</accession>
<organism evidence="1 2">
    <name type="scientific">Brachionus plicatilis</name>
    <name type="common">Marine rotifer</name>
    <name type="synonym">Brachionus muelleri</name>
    <dbReference type="NCBI Taxonomy" id="10195"/>
    <lineage>
        <taxon>Eukaryota</taxon>
        <taxon>Metazoa</taxon>
        <taxon>Spiralia</taxon>
        <taxon>Gnathifera</taxon>
        <taxon>Rotifera</taxon>
        <taxon>Eurotatoria</taxon>
        <taxon>Monogononta</taxon>
        <taxon>Pseudotrocha</taxon>
        <taxon>Ploima</taxon>
        <taxon>Brachionidae</taxon>
        <taxon>Brachionus</taxon>
    </lineage>
</organism>
<dbReference type="AlphaFoldDB" id="A0A3M7T9Q8"/>
<evidence type="ECO:0000313" key="2">
    <source>
        <dbReference type="Proteomes" id="UP000276133"/>
    </source>
</evidence>
<name>A0A3M7T9Q8_BRAPC</name>
<protein>
    <submittedName>
        <fullName evidence="1">Uncharacterized protein</fullName>
    </submittedName>
</protein>